<dbReference type="Pfam" id="PF07690">
    <property type="entry name" value="MFS_1"/>
    <property type="match status" value="1"/>
</dbReference>
<name>A0A7W4UIG7_9CELL</name>
<organism evidence="8 9">
    <name type="scientific">Cellulomonas cellasea</name>
    <dbReference type="NCBI Taxonomy" id="43670"/>
    <lineage>
        <taxon>Bacteria</taxon>
        <taxon>Bacillati</taxon>
        <taxon>Actinomycetota</taxon>
        <taxon>Actinomycetes</taxon>
        <taxon>Micrococcales</taxon>
        <taxon>Cellulomonadaceae</taxon>
        <taxon>Cellulomonas</taxon>
    </lineage>
</organism>
<keyword evidence="4 6" id="KW-1133">Transmembrane helix</keyword>
<dbReference type="RefSeq" id="WP_183297545.1">
    <property type="nucleotide sequence ID" value="NZ_JACHVX010000006.1"/>
</dbReference>
<dbReference type="GO" id="GO:0005886">
    <property type="term" value="C:plasma membrane"/>
    <property type="evidence" value="ECO:0007669"/>
    <property type="project" value="UniProtKB-SubCell"/>
</dbReference>
<feature type="transmembrane region" description="Helical" evidence="6">
    <location>
        <begin position="86"/>
        <end position="112"/>
    </location>
</feature>
<feature type="transmembrane region" description="Helical" evidence="6">
    <location>
        <begin position="51"/>
        <end position="74"/>
    </location>
</feature>
<keyword evidence="5 6" id="KW-0472">Membrane</keyword>
<feature type="transmembrane region" description="Helical" evidence="6">
    <location>
        <begin position="252"/>
        <end position="272"/>
    </location>
</feature>
<dbReference type="InterPro" id="IPR036259">
    <property type="entry name" value="MFS_trans_sf"/>
</dbReference>
<feature type="transmembrane region" description="Helical" evidence="6">
    <location>
        <begin position="218"/>
        <end position="240"/>
    </location>
</feature>
<feature type="domain" description="Major facilitator superfamily (MFS) profile" evidence="7">
    <location>
        <begin position="20"/>
        <end position="399"/>
    </location>
</feature>
<protein>
    <submittedName>
        <fullName evidence="8">Nitrate/nitrite transporter NarK</fullName>
    </submittedName>
</protein>
<evidence type="ECO:0000256" key="5">
    <source>
        <dbReference type="ARBA" id="ARBA00023136"/>
    </source>
</evidence>
<keyword evidence="2" id="KW-1003">Cell membrane</keyword>
<keyword evidence="3 6" id="KW-0812">Transmembrane</keyword>
<dbReference type="PROSITE" id="PS50850">
    <property type="entry name" value="MFS"/>
    <property type="match status" value="1"/>
</dbReference>
<feature type="transmembrane region" description="Helical" evidence="6">
    <location>
        <begin position="144"/>
        <end position="166"/>
    </location>
</feature>
<comment type="subcellular location">
    <subcellularLocation>
        <location evidence="1">Cell membrane</location>
        <topology evidence="1">Multi-pass membrane protein</topology>
    </subcellularLocation>
</comment>
<reference evidence="8 9" key="1">
    <citation type="submission" date="2020-08" db="EMBL/GenBank/DDBJ databases">
        <title>The Agave Microbiome: Exploring the role of microbial communities in plant adaptations to desert environments.</title>
        <authorList>
            <person name="Partida-Martinez L.P."/>
        </authorList>
    </citation>
    <scope>NUCLEOTIDE SEQUENCE [LARGE SCALE GENOMIC DNA]</scope>
    <source>
        <strain evidence="8 9">RAS26</strain>
    </source>
</reference>
<dbReference type="EMBL" id="JACHVX010000006">
    <property type="protein sequence ID" value="MBB2924765.1"/>
    <property type="molecule type" value="Genomic_DNA"/>
</dbReference>
<feature type="transmembrane region" description="Helical" evidence="6">
    <location>
        <begin position="376"/>
        <end position="395"/>
    </location>
</feature>
<evidence type="ECO:0000256" key="4">
    <source>
        <dbReference type="ARBA" id="ARBA00022989"/>
    </source>
</evidence>
<dbReference type="Gene3D" id="1.20.1250.20">
    <property type="entry name" value="MFS general substrate transporter like domains"/>
    <property type="match status" value="1"/>
</dbReference>
<gene>
    <name evidence="8" type="ORF">FHR80_003701</name>
</gene>
<sequence>MTARAEQSGVTVPGRRRAAAIALLVAGQSTAGLALGAVGLFLPLIRADLGIGFTQAGGIAAAAMITYALMQVPAGHLADVLGARRLFVVGTVGVNLCTLGIAAAPSYAFLVVDQAVSGALRALVFIPGMVLITGLFARERRSTALGVFAIGGVSGNVLLGAVGPLLVGPLGWRGVLALFGAAGLVLAVVYGVLRDAGAPQARPAPGGEGARDVLRHPVLWVAGVVQLVRFGVVNTLTFWLPTLLVEERGATLRTAGIVMGVGGLLMAPMNYLGGVLADRTGRPAAVVGGSLVVLGVALAVLAGADGLAVTVACVLVAHVVMQLYFGPLFSIPVRVLGAARAGLLTGVSNGCACLGAVTFSWALGWTKDLTGSFTPGLVGLSVACAVALTATWRLGRMLRAAPSR</sequence>
<dbReference type="PANTHER" id="PTHR43124:SF3">
    <property type="entry name" value="CHLORAMPHENICOL EFFLUX PUMP RV0191"/>
    <property type="match status" value="1"/>
</dbReference>
<feature type="transmembrane region" description="Helical" evidence="6">
    <location>
        <begin position="284"/>
        <end position="302"/>
    </location>
</feature>
<dbReference type="InterPro" id="IPR020846">
    <property type="entry name" value="MFS_dom"/>
</dbReference>
<evidence type="ECO:0000313" key="9">
    <source>
        <dbReference type="Proteomes" id="UP000518206"/>
    </source>
</evidence>
<evidence type="ECO:0000259" key="7">
    <source>
        <dbReference type="PROSITE" id="PS50850"/>
    </source>
</evidence>
<feature type="transmembrane region" description="Helical" evidence="6">
    <location>
        <begin position="308"/>
        <end position="329"/>
    </location>
</feature>
<dbReference type="InterPro" id="IPR011701">
    <property type="entry name" value="MFS"/>
</dbReference>
<feature type="transmembrane region" description="Helical" evidence="6">
    <location>
        <begin position="172"/>
        <end position="193"/>
    </location>
</feature>
<evidence type="ECO:0000256" key="1">
    <source>
        <dbReference type="ARBA" id="ARBA00004651"/>
    </source>
</evidence>
<dbReference type="Proteomes" id="UP000518206">
    <property type="component" value="Unassembled WGS sequence"/>
</dbReference>
<reference evidence="8 9" key="2">
    <citation type="submission" date="2020-08" db="EMBL/GenBank/DDBJ databases">
        <authorList>
            <person name="Partida-Martinez L."/>
            <person name="Huntemann M."/>
            <person name="Clum A."/>
            <person name="Wang J."/>
            <person name="Palaniappan K."/>
            <person name="Ritter S."/>
            <person name="Chen I.-M."/>
            <person name="Stamatis D."/>
            <person name="Reddy T."/>
            <person name="O'Malley R."/>
            <person name="Daum C."/>
            <person name="Shapiro N."/>
            <person name="Ivanova N."/>
            <person name="Kyrpides N."/>
            <person name="Woyke T."/>
        </authorList>
    </citation>
    <scope>NUCLEOTIDE SEQUENCE [LARGE SCALE GENOMIC DNA]</scope>
    <source>
        <strain evidence="8 9">RAS26</strain>
    </source>
</reference>
<dbReference type="InterPro" id="IPR050189">
    <property type="entry name" value="MFS_Efflux_Transporters"/>
</dbReference>
<feature type="transmembrane region" description="Helical" evidence="6">
    <location>
        <begin position="341"/>
        <end position="364"/>
    </location>
</feature>
<dbReference type="GO" id="GO:0022857">
    <property type="term" value="F:transmembrane transporter activity"/>
    <property type="evidence" value="ECO:0007669"/>
    <property type="project" value="InterPro"/>
</dbReference>
<dbReference type="AlphaFoldDB" id="A0A7W4UIG7"/>
<dbReference type="PANTHER" id="PTHR43124">
    <property type="entry name" value="PURINE EFFLUX PUMP PBUE"/>
    <property type="match status" value="1"/>
</dbReference>
<accession>A0A7W4UIG7</accession>
<evidence type="ECO:0000256" key="3">
    <source>
        <dbReference type="ARBA" id="ARBA00022692"/>
    </source>
</evidence>
<evidence type="ECO:0000256" key="6">
    <source>
        <dbReference type="SAM" id="Phobius"/>
    </source>
</evidence>
<comment type="caution">
    <text evidence="8">The sequence shown here is derived from an EMBL/GenBank/DDBJ whole genome shotgun (WGS) entry which is preliminary data.</text>
</comment>
<feature type="transmembrane region" description="Helical" evidence="6">
    <location>
        <begin position="21"/>
        <end position="45"/>
    </location>
</feature>
<evidence type="ECO:0000313" key="8">
    <source>
        <dbReference type="EMBL" id="MBB2924765.1"/>
    </source>
</evidence>
<proteinExistence type="predicted"/>
<evidence type="ECO:0000256" key="2">
    <source>
        <dbReference type="ARBA" id="ARBA00022475"/>
    </source>
</evidence>
<dbReference type="SUPFAM" id="SSF103473">
    <property type="entry name" value="MFS general substrate transporter"/>
    <property type="match status" value="1"/>
</dbReference>
<feature type="transmembrane region" description="Helical" evidence="6">
    <location>
        <begin position="118"/>
        <end position="137"/>
    </location>
</feature>